<dbReference type="GO" id="GO:0008168">
    <property type="term" value="F:methyltransferase activity"/>
    <property type="evidence" value="ECO:0007669"/>
    <property type="project" value="UniProtKB-KW"/>
</dbReference>
<feature type="domain" description="Methyltransferase" evidence="1">
    <location>
        <begin position="48"/>
        <end position="141"/>
    </location>
</feature>
<keyword evidence="3" id="KW-1185">Reference proteome</keyword>
<sequence length="212" mass="24209">MTNKSFNKKQQFFDIWASRYDLIFTSVFYQAIHKRLLEYVQLPDYPNILDLGCGTGKLLDRLATHFPQLSGTGLDFSAEMLSQARQNNRHHPRLIYLQGDVEALPFVDGQFDAVFNTLSFIHYPNPEKVFSEVSRVLQPGGKFYLVDPIIKIKADTQQVPFSPGGIKFYSPEIRENFGRQAGLSCEGHYYLLGWILLTIFSCPKLTPLGLTH</sequence>
<dbReference type="Gene3D" id="3.40.50.150">
    <property type="entry name" value="Vaccinia Virus protein VP39"/>
    <property type="match status" value="1"/>
</dbReference>
<protein>
    <submittedName>
        <fullName evidence="2">Methyltransferase type 11</fullName>
    </submittedName>
</protein>
<evidence type="ECO:0000259" key="1">
    <source>
        <dbReference type="Pfam" id="PF13649"/>
    </source>
</evidence>
<dbReference type="Proteomes" id="UP000010472">
    <property type="component" value="Chromosome"/>
</dbReference>
<keyword evidence="2" id="KW-0489">Methyltransferase</keyword>
<dbReference type="RefSeq" id="WP_015203444.1">
    <property type="nucleotide sequence ID" value="NC_019753.1"/>
</dbReference>
<reference evidence="2 3" key="1">
    <citation type="submission" date="2012-06" db="EMBL/GenBank/DDBJ databases">
        <title>Finished chromosome of genome of Crinalium epipsammum PCC 9333.</title>
        <authorList>
            <consortium name="US DOE Joint Genome Institute"/>
            <person name="Gugger M."/>
            <person name="Coursin T."/>
            <person name="Rippka R."/>
            <person name="Tandeau De Marsac N."/>
            <person name="Huntemann M."/>
            <person name="Wei C.-L."/>
            <person name="Han J."/>
            <person name="Detter J.C."/>
            <person name="Han C."/>
            <person name="Tapia R."/>
            <person name="Davenport K."/>
            <person name="Daligault H."/>
            <person name="Erkkila T."/>
            <person name="Gu W."/>
            <person name="Munk A.C.C."/>
            <person name="Teshima H."/>
            <person name="Xu Y."/>
            <person name="Chain P."/>
            <person name="Chen A."/>
            <person name="Krypides N."/>
            <person name="Mavromatis K."/>
            <person name="Markowitz V."/>
            <person name="Szeto E."/>
            <person name="Ivanova N."/>
            <person name="Mikhailova N."/>
            <person name="Ovchinnikova G."/>
            <person name="Pagani I."/>
            <person name="Pati A."/>
            <person name="Goodwin L."/>
            <person name="Peters L."/>
            <person name="Pitluck S."/>
            <person name="Woyke T."/>
            <person name="Kerfeld C."/>
        </authorList>
    </citation>
    <scope>NUCLEOTIDE SEQUENCE [LARGE SCALE GENOMIC DNA]</scope>
    <source>
        <strain evidence="2 3">PCC 9333</strain>
    </source>
</reference>
<dbReference type="InterPro" id="IPR029063">
    <property type="entry name" value="SAM-dependent_MTases_sf"/>
</dbReference>
<gene>
    <name evidence="2" type="ORF">Cri9333_2463</name>
</gene>
<dbReference type="STRING" id="1173022.Cri9333_2463"/>
<dbReference type="SUPFAM" id="SSF53335">
    <property type="entry name" value="S-adenosyl-L-methionine-dependent methyltransferases"/>
    <property type="match status" value="1"/>
</dbReference>
<evidence type="ECO:0000313" key="2">
    <source>
        <dbReference type="EMBL" id="AFZ13330.1"/>
    </source>
</evidence>
<dbReference type="Pfam" id="PF13649">
    <property type="entry name" value="Methyltransf_25"/>
    <property type="match status" value="1"/>
</dbReference>
<organism evidence="2 3">
    <name type="scientific">Crinalium epipsammum PCC 9333</name>
    <dbReference type="NCBI Taxonomy" id="1173022"/>
    <lineage>
        <taxon>Bacteria</taxon>
        <taxon>Bacillati</taxon>
        <taxon>Cyanobacteriota</taxon>
        <taxon>Cyanophyceae</taxon>
        <taxon>Gomontiellales</taxon>
        <taxon>Gomontiellaceae</taxon>
        <taxon>Crinalium</taxon>
    </lineage>
</organism>
<keyword evidence="2" id="KW-0808">Transferase</keyword>
<dbReference type="eggNOG" id="COG2226">
    <property type="taxonomic scope" value="Bacteria"/>
</dbReference>
<accession>K9W1L7</accession>
<name>K9W1L7_9CYAN</name>
<dbReference type="InterPro" id="IPR041698">
    <property type="entry name" value="Methyltransf_25"/>
</dbReference>
<dbReference type="HOGENOM" id="CLU_037990_10_1_3"/>
<dbReference type="AlphaFoldDB" id="K9W1L7"/>
<dbReference type="PATRIC" id="fig|1173022.3.peg.2660"/>
<evidence type="ECO:0000313" key="3">
    <source>
        <dbReference type="Proteomes" id="UP000010472"/>
    </source>
</evidence>
<dbReference type="CDD" id="cd02440">
    <property type="entry name" value="AdoMet_MTases"/>
    <property type="match status" value="1"/>
</dbReference>
<dbReference type="EMBL" id="CP003620">
    <property type="protein sequence ID" value="AFZ13330.1"/>
    <property type="molecule type" value="Genomic_DNA"/>
</dbReference>
<proteinExistence type="predicted"/>
<dbReference type="PANTHER" id="PTHR43591">
    <property type="entry name" value="METHYLTRANSFERASE"/>
    <property type="match status" value="1"/>
</dbReference>
<dbReference type="KEGG" id="cep:Cri9333_2463"/>
<dbReference type="GO" id="GO:0032259">
    <property type="term" value="P:methylation"/>
    <property type="evidence" value="ECO:0007669"/>
    <property type="project" value="UniProtKB-KW"/>
</dbReference>
<dbReference type="OrthoDB" id="9772751at2"/>